<proteinExistence type="predicted"/>
<evidence type="ECO:0000313" key="3">
    <source>
        <dbReference type="Proteomes" id="UP000183413"/>
    </source>
</evidence>
<dbReference type="eggNOG" id="COG1396">
    <property type="taxonomic scope" value="Bacteria"/>
</dbReference>
<dbReference type="EMBL" id="FOVH01000011">
    <property type="protein sequence ID" value="SFP06558.1"/>
    <property type="molecule type" value="Genomic_DNA"/>
</dbReference>
<dbReference type="InParanoid" id="A0A1I5MAB6"/>
<dbReference type="AlphaFoldDB" id="A0A1I5MAB6"/>
<dbReference type="PROSITE" id="PS50943">
    <property type="entry name" value="HTH_CROC1"/>
    <property type="match status" value="1"/>
</dbReference>
<dbReference type="STRING" id="1993.SAMN04489713_111223"/>
<feature type="domain" description="HTH cro/C1-type" evidence="1">
    <location>
        <begin position="18"/>
        <end position="71"/>
    </location>
</feature>
<organism evidence="2 3">
    <name type="scientific">Actinomadura madurae</name>
    <dbReference type="NCBI Taxonomy" id="1993"/>
    <lineage>
        <taxon>Bacteria</taxon>
        <taxon>Bacillati</taxon>
        <taxon>Actinomycetota</taxon>
        <taxon>Actinomycetes</taxon>
        <taxon>Streptosporangiales</taxon>
        <taxon>Thermomonosporaceae</taxon>
        <taxon>Actinomadura</taxon>
    </lineage>
</organism>
<dbReference type="Pfam" id="PF13560">
    <property type="entry name" value="HTH_31"/>
    <property type="match status" value="1"/>
</dbReference>
<dbReference type="SUPFAM" id="SSF47413">
    <property type="entry name" value="lambda repressor-like DNA-binding domains"/>
    <property type="match status" value="1"/>
</dbReference>
<gene>
    <name evidence="2" type="ORF">SAMN04489713_111223</name>
</gene>
<reference evidence="2 3" key="1">
    <citation type="submission" date="2016-10" db="EMBL/GenBank/DDBJ databases">
        <authorList>
            <person name="de Groot N.N."/>
        </authorList>
    </citation>
    <scope>NUCLEOTIDE SEQUENCE [LARGE SCALE GENOMIC DNA]</scope>
    <source>
        <strain evidence="2 3">DSM 43067</strain>
    </source>
</reference>
<protein>
    <submittedName>
        <fullName evidence="2">Helix-turn-helix domain-containing protein</fullName>
    </submittedName>
</protein>
<keyword evidence="3" id="KW-1185">Reference proteome</keyword>
<dbReference type="Pfam" id="PF19054">
    <property type="entry name" value="DUF5753"/>
    <property type="match status" value="1"/>
</dbReference>
<dbReference type="InterPro" id="IPR043917">
    <property type="entry name" value="DUF5753"/>
</dbReference>
<accession>A0A1I5MAB6</accession>
<dbReference type="InterPro" id="IPR001387">
    <property type="entry name" value="Cro/C1-type_HTH"/>
</dbReference>
<sequence>MNNEVSPVVQSLLLRNELVRHRKKKGLTQEQVARELEWSSAKLIRIEGGRSPLSKTDLQVLLAQYGVVEDSEVERLQNLARDARRSAWWQAYRHEISDNYLAYIGYEAGASFIRQVQDSAIPGLLQTEDYARMYSSEVFEGVNSEMVVKFRLRRQDELNHRTRPPRQSFLLDEAVIRRHVGIKVDREIMPTQLRRLVEEGRDGHVEIAVIPFGAGAHPGMKGPFTLLEFDGDLGDILYLEGSGTSETITGEDPRIAAYRAAFEQLRAEALPSEESLTLIEQIADEMSG</sequence>
<dbReference type="SMART" id="SM00530">
    <property type="entry name" value="HTH_XRE"/>
    <property type="match status" value="1"/>
</dbReference>
<dbReference type="Gene3D" id="1.10.260.40">
    <property type="entry name" value="lambda repressor-like DNA-binding domains"/>
    <property type="match status" value="1"/>
</dbReference>
<evidence type="ECO:0000313" key="2">
    <source>
        <dbReference type="EMBL" id="SFP06558.1"/>
    </source>
</evidence>
<name>A0A1I5MAB6_9ACTN</name>
<evidence type="ECO:0000259" key="1">
    <source>
        <dbReference type="PROSITE" id="PS50943"/>
    </source>
</evidence>
<dbReference type="GO" id="GO:0003677">
    <property type="term" value="F:DNA binding"/>
    <property type="evidence" value="ECO:0007669"/>
    <property type="project" value="InterPro"/>
</dbReference>
<dbReference type="RefSeq" id="WP_075022868.1">
    <property type="nucleotide sequence ID" value="NZ_FOVH01000011.1"/>
</dbReference>
<dbReference type="CDD" id="cd00093">
    <property type="entry name" value="HTH_XRE"/>
    <property type="match status" value="1"/>
</dbReference>
<dbReference type="OrthoDB" id="5177725at2"/>
<dbReference type="Proteomes" id="UP000183413">
    <property type="component" value="Unassembled WGS sequence"/>
</dbReference>
<dbReference type="InterPro" id="IPR010982">
    <property type="entry name" value="Lambda_DNA-bd_dom_sf"/>
</dbReference>